<organism evidence="1 2">
    <name type="scientific">Dreissena polymorpha</name>
    <name type="common">Zebra mussel</name>
    <name type="synonym">Mytilus polymorpha</name>
    <dbReference type="NCBI Taxonomy" id="45954"/>
    <lineage>
        <taxon>Eukaryota</taxon>
        <taxon>Metazoa</taxon>
        <taxon>Spiralia</taxon>
        <taxon>Lophotrochozoa</taxon>
        <taxon>Mollusca</taxon>
        <taxon>Bivalvia</taxon>
        <taxon>Autobranchia</taxon>
        <taxon>Heteroconchia</taxon>
        <taxon>Euheterodonta</taxon>
        <taxon>Imparidentia</taxon>
        <taxon>Neoheterodontei</taxon>
        <taxon>Myida</taxon>
        <taxon>Dreissenoidea</taxon>
        <taxon>Dreissenidae</taxon>
        <taxon>Dreissena</taxon>
    </lineage>
</organism>
<reference evidence="1" key="1">
    <citation type="journal article" date="2019" name="bioRxiv">
        <title>The Genome of the Zebra Mussel, Dreissena polymorpha: A Resource for Invasive Species Research.</title>
        <authorList>
            <person name="McCartney M.A."/>
            <person name="Auch B."/>
            <person name="Kono T."/>
            <person name="Mallez S."/>
            <person name="Zhang Y."/>
            <person name="Obille A."/>
            <person name="Becker A."/>
            <person name="Abrahante J.E."/>
            <person name="Garbe J."/>
            <person name="Badalamenti J.P."/>
            <person name="Herman A."/>
            <person name="Mangelson H."/>
            <person name="Liachko I."/>
            <person name="Sullivan S."/>
            <person name="Sone E.D."/>
            <person name="Koren S."/>
            <person name="Silverstein K.A.T."/>
            <person name="Beckman K.B."/>
            <person name="Gohl D.M."/>
        </authorList>
    </citation>
    <scope>NUCLEOTIDE SEQUENCE</scope>
    <source>
        <strain evidence="1">Duluth1</strain>
        <tissue evidence="1">Whole animal</tissue>
    </source>
</reference>
<keyword evidence="2" id="KW-1185">Reference proteome</keyword>
<gene>
    <name evidence="1" type="ORF">DPMN_036999</name>
</gene>
<evidence type="ECO:0000313" key="1">
    <source>
        <dbReference type="EMBL" id="KAH3873762.1"/>
    </source>
</evidence>
<accession>A0A9D4ME42</accession>
<evidence type="ECO:0000313" key="2">
    <source>
        <dbReference type="Proteomes" id="UP000828390"/>
    </source>
</evidence>
<protein>
    <submittedName>
        <fullName evidence="1">Uncharacterized protein</fullName>
    </submittedName>
</protein>
<dbReference type="Proteomes" id="UP000828390">
    <property type="component" value="Unassembled WGS sequence"/>
</dbReference>
<name>A0A9D4ME42_DREPO</name>
<comment type="caution">
    <text evidence="1">The sequence shown here is derived from an EMBL/GenBank/DDBJ whole genome shotgun (WGS) entry which is preliminary data.</text>
</comment>
<reference evidence="1" key="2">
    <citation type="submission" date="2020-11" db="EMBL/GenBank/DDBJ databases">
        <authorList>
            <person name="McCartney M.A."/>
            <person name="Auch B."/>
            <person name="Kono T."/>
            <person name="Mallez S."/>
            <person name="Becker A."/>
            <person name="Gohl D.M."/>
            <person name="Silverstein K.A.T."/>
            <person name="Koren S."/>
            <person name="Bechman K.B."/>
            <person name="Herman A."/>
            <person name="Abrahante J.E."/>
            <person name="Garbe J."/>
        </authorList>
    </citation>
    <scope>NUCLEOTIDE SEQUENCE</scope>
    <source>
        <strain evidence="1">Duluth1</strain>
        <tissue evidence="1">Whole animal</tissue>
    </source>
</reference>
<sequence>MSARQAAARRSACTSRFQGINLTCPKRALKGAYHLAVYIAHMTLNRLYVRPPEAHPK</sequence>
<proteinExistence type="predicted"/>
<dbReference type="EMBL" id="JAIWYP010000002">
    <property type="protein sequence ID" value="KAH3873762.1"/>
    <property type="molecule type" value="Genomic_DNA"/>
</dbReference>
<dbReference type="AlphaFoldDB" id="A0A9D4ME42"/>